<dbReference type="GO" id="GO:0005886">
    <property type="term" value="C:plasma membrane"/>
    <property type="evidence" value="ECO:0007669"/>
    <property type="project" value="UniProtKB-SubCell"/>
</dbReference>
<dbReference type="GO" id="GO:0015031">
    <property type="term" value="P:protein transport"/>
    <property type="evidence" value="ECO:0007669"/>
    <property type="project" value="UniProtKB-KW"/>
</dbReference>
<protein>
    <submittedName>
        <fullName evidence="9">Biopolymer transport protein ExbD</fullName>
    </submittedName>
</protein>
<evidence type="ECO:0000313" key="9">
    <source>
        <dbReference type="EMBL" id="SNR92724.1"/>
    </source>
</evidence>
<dbReference type="PANTHER" id="PTHR30558">
    <property type="entry name" value="EXBD MEMBRANE COMPONENT OF PMF-DRIVEN MACROMOLECULE IMPORT SYSTEM"/>
    <property type="match status" value="1"/>
</dbReference>
<keyword evidence="7" id="KW-0813">Transport</keyword>
<dbReference type="AlphaFoldDB" id="A0A239ACF0"/>
<name>A0A239ACF0_9BACT</name>
<evidence type="ECO:0000313" key="10">
    <source>
        <dbReference type="Proteomes" id="UP000198405"/>
    </source>
</evidence>
<dbReference type="InterPro" id="IPR003400">
    <property type="entry name" value="ExbD"/>
</dbReference>
<comment type="subcellular location">
    <subcellularLocation>
        <location evidence="1">Cell membrane</location>
        <topology evidence="1">Single-pass membrane protein</topology>
    </subcellularLocation>
    <subcellularLocation>
        <location evidence="7">Cell membrane</location>
        <topology evidence="7">Single-pass type II membrane protein</topology>
    </subcellularLocation>
</comment>
<dbReference type="GO" id="GO:0022857">
    <property type="term" value="F:transmembrane transporter activity"/>
    <property type="evidence" value="ECO:0007669"/>
    <property type="project" value="InterPro"/>
</dbReference>
<evidence type="ECO:0000256" key="7">
    <source>
        <dbReference type="RuleBase" id="RU003879"/>
    </source>
</evidence>
<keyword evidence="4 7" id="KW-0812">Transmembrane</keyword>
<evidence type="ECO:0000256" key="3">
    <source>
        <dbReference type="ARBA" id="ARBA00022475"/>
    </source>
</evidence>
<keyword evidence="6 8" id="KW-0472">Membrane</keyword>
<keyword evidence="3" id="KW-1003">Cell membrane</keyword>
<evidence type="ECO:0000256" key="2">
    <source>
        <dbReference type="ARBA" id="ARBA00005811"/>
    </source>
</evidence>
<dbReference type="PANTHER" id="PTHR30558:SF7">
    <property type="entry name" value="TOL-PAL SYSTEM PROTEIN TOLR"/>
    <property type="match status" value="1"/>
</dbReference>
<dbReference type="Pfam" id="PF02472">
    <property type="entry name" value="ExbD"/>
    <property type="match status" value="1"/>
</dbReference>
<dbReference type="Gene3D" id="3.30.420.270">
    <property type="match status" value="1"/>
</dbReference>
<proteinExistence type="inferred from homology"/>
<reference evidence="10" key="1">
    <citation type="submission" date="2017-06" db="EMBL/GenBank/DDBJ databases">
        <authorList>
            <person name="Varghese N."/>
            <person name="Submissions S."/>
        </authorList>
    </citation>
    <scope>NUCLEOTIDE SEQUENCE [LARGE SCALE GENOMIC DNA]</scope>
    <source>
        <strain evidence="10">DSM 15668</strain>
    </source>
</reference>
<keyword evidence="7" id="KW-0653">Protein transport</keyword>
<dbReference type="EMBL" id="FZOB01000018">
    <property type="protein sequence ID" value="SNR92724.1"/>
    <property type="molecule type" value="Genomic_DNA"/>
</dbReference>
<comment type="similarity">
    <text evidence="2 7">Belongs to the ExbD/TolR family.</text>
</comment>
<organism evidence="9 10">
    <name type="scientific">Desulfurobacterium atlanticum</name>
    <dbReference type="NCBI Taxonomy" id="240169"/>
    <lineage>
        <taxon>Bacteria</taxon>
        <taxon>Pseudomonadati</taxon>
        <taxon>Aquificota</taxon>
        <taxon>Aquificia</taxon>
        <taxon>Desulfurobacteriales</taxon>
        <taxon>Desulfurobacteriaceae</taxon>
        <taxon>Desulfurobacterium</taxon>
    </lineage>
</organism>
<sequence length="145" mass="16616">MERSEQRNCEEKKLNLRSSRRKPIVQIILSPILDLTLMLVIFLAVSTEFMSGGEIKIRVPKGGAPINYRESRNVNKILIDKWGKIFFKGKTYTDISRVLPLLDRNARVYVRADRETPYMYVFQVIDGLRKGGITAISLVGERTGK</sequence>
<keyword evidence="10" id="KW-1185">Reference proteome</keyword>
<dbReference type="Proteomes" id="UP000198405">
    <property type="component" value="Unassembled WGS sequence"/>
</dbReference>
<gene>
    <name evidence="9" type="ORF">SAMN06265340_11812</name>
</gene>
<accession>A0A239ACF0</accession>
<evidence type="ECO:0000256" key="5">
    <source>
        <dbReference type="ARBA" id="ARBA00022989"/>
    </source>
</evidence>
<evidence type="ECO:0000256" key="8">
    <source>
        <dbReference type="SAM" id="Phobius"/>
    </source>
</evidence>
<dbReference type="OrthoDB" id="9798629at2"/>
<keyword evidence="5 8" id="KW-1133">Transmembrane helix</keyword>
<evidence type="ECO:0000256" key="6">
    <source>
        <dbReference type="ARBA" id="ARBA00023136"/>
    </source>
</evidence>
<evidence type="ECO:0000256" key="4">
    <source>
        <dbReference type="ARBA" id="ARBA00022692"/>
    </source>
</evidence>
<feature type="transmembrane region" description="Helical" evidence="8">
    <location>
        <begin position="24"/>
        <end position="45"/>
    </location>
</feature>
<evidence type="ECO:0000256" key="1">
    <source>
        <dbReference type="ARBA" id="ARBA00004162"/>
    </source>
</evidence>